<dbReference type="EMBL" id="QKZU01000006">
    <property type="protein sequence ID" value="PZX57629.1"/>
    <property type="molecule type" value="Genomic_DNA"/>
</dbReference>
<keyword evidence="1" id="KW-0378">Hydrolase</keyword>
<dbReference type="EMBL" id="VORV01000003">
    <property type="protein sequence ID" value="TXD78900.1"/>
    <property type="molecule type" value="Genomic_DNA"/>
</dbReference>
<reference evidence="2 4" key="2">
    <citation type="submission" date="2019-08" db="EMBL/GenBank/DDBJ databases">
        <title>Genome of Algoriphagus ratkowskyi IC026.</title>
        <authorList>
            <person name="Bowman J.P."/>
        </authorList>
    </citation>
    <scope>NUCLEOTIDE SEQUENCE [LARGE SCALE GENOMIC DNA]</scope>
    <source>
        <strain evidence="2 4">IC026</strain>
    </source>
</reference>
<dbReference type="Gene3D" id="2.60.40.1120">
    <property type="entry name" value="Carboxypeptidase-like, regulatory domain"/>
    <property type="match status" value="1"/>
</dbReference>
<evidence type="ECO:0000313" key="4">
    <source>
        <dbReference type="Proteomes" id="UP000321927"/>
    </source>
</evidence>
<evidence type="ECO:0000313" key="3">
    <source>
        <dbReference type="Proteomes" id="UP000249115"/>
    </source>
</evidence>
<accession>A0A2W7RSX3</accession>
<proteinExistence type="predicted"/>
<comment type="caution">
    <text evidence="1">The sequence shown here is derived from an EMBL/GenBank/DDBJ whole genome shotgun (WGS) entry which is preliminary data.</text>
</comment>
<reference evidence="1 3" key="1">
    <citation type="submission" date="2018-06" db="EMBL/GenBank/DDBJ databases">
        <title>Genomic Encyclopedia of Archaeal and Bacterial Type Strains, Phase II (KMG-II): from individual species to whole genera.</title>
        <authorList>
            <person name="Goeker M."/>
        </authorList>
    </citation>
    <scope>NUCLEOTIDE SEQUENCE [LARGE SCALE GENOMIC DNA]</scope>
    <source>
        <strain evidence="1 3">DSM 22686</strain>
    </source>
</reference>
<protein>
    <submittedName>
        <fullName evidence="1">Carboxypeptidase-like protein</fullName>
    </submittedName>
    <submittedName>
        <fullName evidence="2">Carboxypeptidase-like regulatory domain-containing protein</fullName>
    </submittedName>
</protein>
<dbReference type="Pfam" id="PF13715">
    <property type="entry name" value="CarbopepD_reg_2"/>
    <property type="match status" value="1"/>
</dbReference>
<dbReference type="SUPFAM" id="SSF49464">
    <property type="entry name" value="Carboxypeptidase regulatory domain-like"/>
    <property type="match status" value="1"/>
</dbReference>
<dbReference type="InterPro" id="IPR008969">
    <property type="entry name" value="CarboxyPept-like_regulatory"/>
</dbReference>
<evidence type="ECO:0000313" key="1">
    <source>
        <dbReference type="EMBL" id="PZX57629.1"/>
    </source>
</evidence>
<organism evidence="1 3">
    <name type="scientific">Algoriphagus ratkowskyi</name>
    <dbReference type="NCBI Taxonomy" id="57028"/>
    <lineage>
        <taxon>Bacteria</taxon>
        <taxon>Pseudomonadati</taxon>
        <taxon>Bacteroidota</taxon>
        <taxon>Cytophagia</taxon>
        <taxon>Cytophagales</taxon>
        <taxon>Cyclobacteriaceae</taxon>
        <taxon>Algoriphagus</taxon>
    </lineage>
</organism>
<name>A0A2W7RSX3_9BACT</name>
<sequence>MFYLKRNDHMSLAVKRIIVLLLFLSQYSLLYGQDKAINGKVIDSQTTSPIPFASIKVKAKMLGVVSNGNGDFQIPIEYRNAADSLTISCIGYTSKTVALRDLQDSVINFIKIAPSISSLDEVVVTTKKKKNLSASKVLNLAIDNLKVNYPQEPFSYIGYYRDYQLLDTNYLNLNEAIVEIYDRGFPSNDLVETAIELYEFKQNTDFPIDTTTTKPYDNEPAKYGRGENKYIPNAVLSPLGGSELSILRLHDAIRNNDRFSFSFVDVFIDDFENNHFLEMEEEVFLDKIPLYCISFKSRFDAGGPRNFSEGKLFIEKDNFAIHKIEYSTYNKTMKETQLMYNIQTEYSRVDQYMYLNYISFNNGFKTQNDTDFKVIEFSYSEDKKAFILDLNSIPEQSSISDTSNYNFMLEGKKLGIQLAQLTAERQVTLFLKESAAAFVEKNSDDMSSKLSINTQNIRDVKNRELDKENNTTVFQFRELFVQKIFPSKVALMDGEYIDKTVPLSKEVISKKLSKKDDYWMNSPLRKQ</sequence>
<dbReference type="AlphaFoldDB" id="A0A2W7RSX3"/>
<keyword evidence="1" id="KW-0121">Carboxypeptidase</keyword>
<keyword evidence="4" id="KW-1185">Reference proteome</keyword>
<dbReference type="Proteomes" id="UP000249115">
    <property type="component" value="Unassembled WGS sequence"/>
</dbReference>
<keyword evidence="1" id="KW-0645">Protease</keyword>
<gene>
    <name evidence="2" type="ORF">ESW18_05120</name>
    <name evidence="1" type="ORF">LV84_01757</name>
</gene>
<evidence type="ECO:0000313" key="2">
    <source>
        <dbReference type="EMBL" id="TXD78900.1"/>
    </source>
</evidence>
<dbReference type="Proteomes" id="UP000321927">
    <property type="component" value="Unassembled WGS sequence"/>
</dbReference>
<dbReference type="GO" id="GO:0004180">
    <property type="term" value="F:carboxypeptidase activity"/>
    <property type="evidence" value="ECO:0007669"/>
    <property type="project" value="UniProtKB-KW"/>
</dbReference>